<dbReference type="AlphaFoldDB" id="A0A9X2ESK5"/>
<protein>
    <submittedName>
        <fullName evidence="5">SDR family NAD(P)-dependent oxidoreductase</fullName>
    </submittedName>
</protein>
<evidence type="ECO:0000313" key="6">
    <source>
        <dbReference type="Proteomes" id="UP001139028"/>
    </source>
</evidence>
<dbReference type="SUPFAM" id="SSF51735">
    <property type="entry name" value="NAD(P)-binding Rossmann-fold domains"/>
    <property type="match status" value="1"/>
</dbReference>
<dbReference type="PANTHER" id="PTHR43490">
    <property type="entry name" value="(+)-NEOMENTHOL DEHYDROGENASE"/>
    <property type="match status" value="1"/>
</dbReference>
<accession>A0A9X2ESK5</accession>
<evidence type="ECO:0000256" key="4">
    <source>
        <dbReference type="RuleBase" id="RU000363"/>
    </source>
</evidence>
<comment type="caution">
    <text evidence="5">The sequence shown here is derived from an EMBL/GenBank/DDBJ whole genome shotgun (WGS) entry which is preliminary data.</text>
</comment>
<gene>
    <name evidence="5" type="ORF">MO867_20345</name>
</gene>
<keyword evidence="3" id="KW-0560">Oxidoreductase</keyword>
<dbReference type="PANTHER" id="PTHR43490:SF99">
    <property type="entry name" value="SHORT-CHAIN DEHYDROGENASE_REDUCTASE"/>
    <property type="match status" value="1"/>
</dbReference>
<dbReference type="InterPro" id="IPR020904">
    <property type="entry name" value="Sc_DH/Rdtase_CS"/>
</dbReference>
<dbReference type="PRINTS" id="PR00080">
    <property type="entry name" value="SDRFAMILY"/>
</dbReference>
<proteinExistence type="inferred from homology"/>
<dbReference type="PRINTS" id="PR00081">
    <property type="entry name" value="GDHRDH"/>
</dbReference>
<dbReference type="Gene3D" id="3.40.50.720">
    <property type="entry name" value="NAD(P)-binding Rossmann-like Domain"/>
    <property type="match status" value="1"/>
</dbReference>
<name>A0A9X2ESK5_9GAMM</name>
<evidence type="ECO:0000256" key="1">
    <source>
        <dbReference type="ARBA" id="ARBA00006484"/>
    </source>
</evidence>
<dbReference type="GO" id="GO:0016491">
    <property type="term" value="F:oxidoreductase activity"/>
    <property type="evidence" value="ECO:0007669"/>
    <property type="project" value="UniProtKB-KW"/>
</dbReference>
<dbReference type="GO" id="GO:0016020">
    <property type="term" value="C:membrane"/>
    <property type="evidence" value="ECO:0007669"/>
    <property type="project" value="TreeGrafter"/>
</dbReference>
<comment type="similarity">
    <text evidence="1 4">Belongs to the short-chain dehydrogenases/reductases (SDR) family.</text>
</comment>
<reference evidence="5" key="1">
    <citation type="journal article" date="2022" name="Arch. Microbiol.">
        <title>Microbulbifer okhotskensis sp. nov., isolated from a deep bottom sediment of the Okhotsk Sea.</title>
        <authorList>
            <person name="Romanenko L."/>
            <person name="Kurilenko V."/>
            <person name="Otstavnykh N."/>
            <person name="Velansky P."/>
            <person name="Isaeva M."/>
            <person name="Mikhailov V."/>
        </authorList>
    </citation>
    <scope>NUCLEOTIDE SEQUENCE</scope>
    <source>
        <strain evidence="5">OS29</strain>
    </source>
</reference>
<evidence type="ECO:0000256" key="3">
    <source>
        <dbReference type="ARBA" id="ARBA00023002"/>
    </source>
</evidence>
<evidence type="ECO:0000313" key="5">
    <source>
        <dbReference type="EMBL" id="MCO1336680.1"/>
    </source>
</evidence>
<dbReference type="EMBL" id="JALBWM010000175">
    <property type="protein sequence ID" value="MCO1336680.1"/>
    <property type="molecule type" value="Genomic_DNA"/>
</dbReference>
<evidence type="ECO:0000256" key="2">
    <source>
        <dbReference type="ARBA" id="ARBA00022857"/>
    </source>
</evidence>
<dbReference type="Pfam" id="PF00106">
    <property type="entry name" value="adh_short"/>
    <property type="match status" value="1"/>
</dbReference>
<sequence>MAKDLAANGIFVLVGTREQDQGRLAVNAIGENAGWLRLDVTDDRSIRDAADTILSEFGCLDILVNNAAISHAGKDGTPLVEIGKRTKLSTVSLEEVRSVFETNVFGVIAVTQAMLPLLKLSPAARIVNVSSGAGSLGSHSNPTNPARSMFGTYSISKTAVNAVTVAFSIDLEKSNIKVNAVCPGFTCTGLNNFEGSQTVEQGAREAVRIALSGAQGRSGTFSSFGGPMSW</sequence>
<keyword evidence="2" id="KW-0521">NADP</keyword>
<organism evidence="5 6">
    <name type="scientific">Microbulbifer okhotskensis</name>
    <dbReference type="NCBI Taxonomy" id="2926617"/>
    <lineage>
        <taxon>Bacteria</taxon>
        <taxon>Pseudomonadati</taxon>
        <taxon>Pseudomonadota</taxon>
        <taxon>Gammaproteobacteria</taxon>
        <taxon>Cellvibrionales</taxon>
        <taxon>Microbulbiferaceae</taxon>
        <taxon>Microbulbifer</taxon>
    </lineage>
</organism>
<dbReference type="InterPro" id="IPR036291">
    <property type="entry name" value="NAD(P)-bd_dom_sf"/>
</dbReference>
<dbReference type="Proteomes" id="UP001139028">
    <property type="component" value="Unassembled WGS sequence"/>
</dbReference>
<keyword evidence="6" id="KW-1185">Reference proteome</keyword>
<dbReference type="InterPro" id="IPR002347">
    <property type="entry name" value="SDR_fam"/>
</dbReference>
<dbReference type="PROSITE" id="PS00061">
    <property type="entry name" value="ADH_SHORT"/>
    <property type="match status" value="1"/>
</dbReference>